<keyword evidence="1" id="KW-0694">RNA-binding</keyword>
<keyword evidence="4" id="KW-1185">Reference proteome</keyword>
<dbReference type="InterPro" id="IPR014720">
    <property type="entry name" value="dsRBD_dom"/>
</dbReference>
<dbReference type="GO" id="GO:0003723">
    <property type="term" value="F:RNA binding"/>
    <property type="evidence" value="ECO:0007669"/>
    <property type="project" value="UniProtKB-UniRule"/>
</dbReference>
<dbReference type="Gene3D" id="3.30.160.20">
    <property type="match status" value="1"/>
</dbReference>
<dbReference type="EMBL" id="JARJLG010000152">
    <property type="protein sequence ID" value="KAJ7735855.1"/>
    <property type="molecule type" value="Genomic_DNA"/>
</dbReference>
<reference evidence="3" key="1">
    <citation type="submission" date="2023-03" db="EMBL/GenBank/DDBJ databases">
        <title>Massive genome expansion in bonnet fungi (Mycena s.s.) driven by repeated elements and novel gene families across ecological guilds.</title>
        <authorList>
            <consortium name="Lawrence Berkeley National Laboratory"/>
            <person name="Harder C.B."/>
            <person name="Miyauchi S."/>
            <person name="Viragh M."/>
            <person name="Kuo A."/>
            <person name="Thoen E."/>
            <person name="Andreopoulos B."/>
            <person name="Lu D."/>
            <person name="Skrede I."/>
            <person name="Drula E."/>
            <person name="Henrissat B."/>
            <person name="Morin E."/>
            <person name="Kohler A."/>
            <person name="Barry K."/>
            <person name="LaButti K."/>
            <person name="Morin E."/>
            <person name="Salamov A."/>
            <person name="Lipzen A."/>
            <person name="Mereny Z."/>
            <person name="Hegedus B."/>
            <person name="Baldrian P."/>
            <person name="Stursova M."/>
            <person name="Weitz H."/>
            <person name="Taylor A."/>
            <person name="Grigoriev I.V."/>
            <person name="Nagy L.G."/>
            <person name="Martin F."/>
            <person name="Kauserud H."/>
        </authorList>
    </citation>
    <scope>NUCLEOTIDE SEQUENCE</scope>
    <source>
        <strain evidence="3">CBHHK188m</strain>
    </source>
</reference>
<evidence type="ECO:0000256" key="1">
    <source>
        <dbReference type="PROSITE-ProRule" id="PRU00266"/>
    </source>
</evidence>
<gene>
    <name evidence="3" type="ORF">DFH07DRAFT_967046</name>
</gene>
<organism evidence="3 4">
    <name type="scientific">Mycena maculata</name>
    <dbReference type="NCBI Taxonomy" id="230809"/>
    <lineage>
        <taxon>Eukaryota</taxon>
        <taxon>Fungi</taxon>
        <taxon>Dikarya</taxon>
        <taxon>Basidiomycota</taxon>
        <taxon>Agaricomycotina</taxon>
        <taxon>Agaricomycetes</taxon>
        <taxon>Agaricomycetidae</taxon>
        <taxon>Agaricales</taxon>
        <taxon>Marasmiineae</taxon>
        <taxon>Mycenaceae</taxon>
        <taxon>Mycena</taxon>
    </lineage>
</organism>
<name>A0AAD7I6G0_9AGAR</name>
<evidence type="ECO:0000259" key="2">
    <source>
        <dbReference type="PROSITE" id="PS50137"/>
    </source>
</evidence>
<dbReference type="PROSITE" id="PS50137">
    <property type="entry name" value="DS_RBD"/>
    <property type="match status" value="1"/>
</dbReference>
<evidence type="ECO:0000313" key="4">
    <source>
        <dbReference type="Proteomes" id="UP001215280"/>
    </source>
</evidence>
<evidence type="ECO:0000313" key="3">
    <source>
        <dbReference type="EMBL" id="KAJ7735855.1"/>
    </source>
</evidence>
<feature type="domain" description="DRBM" evidence="2">
    <location>
        <begin position="3"/>
        <end position="78"/>
    </location>
</feature>
<dbReference type="AlphaFoldDB" id="A0AAD7I6G0"/>
<sequence>MPESITQLNNYLQAKQATHTISWLDYSTGPSHDIKWTVQCKISGELKGAVPFAGTGVANTKAAAKEEAARQALVSLGL</sequence>
<proteinExistence type="predicted"/>
<dbReference type="SUPFAM" id="SSF54768">
    <property type="entry name" value="dsRNA-binding domain-like"/>
    <property type="match status" value="1"/>
</dbReference>
<accession>A0AAD7I6G0</accession>
<dbReference type="Proteomes" id="UP001215280">
    <property type="component" value="Unassembled WGS sequence"/>
</dbReference>
<protein>
    <recommendedName>
        <fullName evidence="2">DRBM domain-containing protein</fullName>
    </recommendedName>
</protein>
<comment type="caution">
    <text evidence="3">The sequence shown here is derived from an EMBL/GenBank/DDBJ whole genome shotgun (WGS) entry which is preliminary data.</text>
</comment>
<dbReference type="SMART" id="SM00358">
    <property type="entry name" value="DSRM"/>
    <property type="match status" value="1"/>
</dbReference>
<dbReference type="Pfam" id="PF00035">
    <property type="entry name" value="dsrm"/>
    <property type="match status" value="1"/>
</dbReference>